<reference evidence="2" key="1">
    <citation type="journal article" date="2020" name="Stud. Mycol.">
        <title>101 Dothideomycetes genomes: a test case for predicting lifestyles and emergence of pathogens.</title>
        <authorList>
            <person name="Haridas S."/>
            <person name="Albert R."/>
            <person name="Binder M."/>
            <person name="Bloem J."/>
            <person name="Labutti K."/>
            <person name="Salamov A."/>
            <person name="Andreopoulos B."/>
            <person name="Baker S."/>
            <person name="Barry K."/>
            <person name="Bills G."/>
            <person name="Bluhm B."/>
            <person name="Cannon C."/>
            <person name="Castanera R."/>
            <person name="Culley D."/>
            <person name="Daum C."/>
            <person name="Ezra D."/>
            <person name="Gonzalez J."/>
            <person name="Henrissat B."/>
            <person name="Kuo A."/>
            <person name="Liang C."/>
            <person name="Lipzen A."/>
            <person name="Lutzoni F."/>
            <person name="Magnuson J."/>
            <person name="Mondo S."/>
            <person name="Nolan M."/>
            <person name="Ohm R."/>
            <person name="Pangilinan J."/>
            <person name="Park H.-J."/>
            <person name="Ramirez L."/>
            <person name="Alfaro M."/>
            <person name="Sun H."/>
            <person name="Tritt A."/>
            <person name="Yoshinaga Y."/>
            <person name="Zwiers L.-H."/>
            <person name="Turgeon B."/>
            <person name="Goodwin S."/>
            <person name="Spatafora J."/>
            <person name="Crous P."/>
            <person name="Grigoriev I."/>
        </authorList>
    </citation>
    <scope>NUCLEOTIDE SEQUENCE</scope>
    <source>
        <strain evidence="2">CBS 110217</strain>
    </source>
</reference>
<keyword evidence="3" id="KW-1185">Reference proteome</keyword>
<feature type="region of interest" description="Disordered" evidence="1">
    <location>
        <begin position="165"/>
        <end position="191"/>
    </location>
</feature>
<accession>A0A9P4H6N4</accession>
<organism evidence="2 3">
    <name type="scientific">Setomelanomma holmii</name>
    <dbReference type="NCBI Taxonomy" id="210430"/>
    <lineage>
        <taxon>Eukaryota</taxon>
        <taxon>Fungi</taxon>
        <taxon>Dikarya</taxon>
        <taxon>Ascomycota</taxon>
        <taxon>Pezizomycotina</taxon>
        <taxon>Dothideomycetes</taxon>
        <taxon>Pleosporomycetidae</taxon>
        <taxon>Pleosporales</taxon>
        <taxon>Pleosporineae</taxon>
        <taxon>Phaeosphaeriaceae</taxon>
        <taxon>Setomelanomma</taxon>
    </lineage>
</organism>
<dbReference type="Proteomes" id="UP000799777">
    <property type="component" value="Unassembled WGS sequence"/>
</dbReference>
<gene>
    <name evidence="2" type="ORF">EK21DRAFT_90910</name>
</gene>
<dbReference type="EMBL" id="ML978217">
    <property type="protein sequence ID" value="KAF2028085.1"/>
    <property type="molecule type" value="Genomic_DNA"/>
</dbReference>
<evidence type="ECO:0000313" key="2">
    <source>
        <dbReference type="EMBL" id="KAF2028085.1"/>
    </source>
</evidence>
<name>A0A9P4H6N4_9PLEO</name>
<proteinExistence type="predicted"/>
<evidence type="ECO:0000256" key="1">
    <source>
        <dbReference type="SAM" id="MobiDB-lite"/>
    </source>
</evidence>
<sequence length="191" mass="21383">MTITKSLCPSLKRLTIDHDDWDAAPDKPIAPLPPLSVMPAITSLTLANANQCDTSLLSFLAHYGSNLKRLELIDMLKSSYGRILQLAMEFSLDEFRLQPKYDCAWARLLTSDGDELSQKGMEKIEHFCTDMPRSLVLGVAKLVTLAPHNFRSVLELAWAHEEKEEREGKAEAVEVEEQEKDLAESLANNVS</sequence>
<evidence type="ECO:0000313" key="3">
    <source>
        <dbReference type="Proteomes" id="UP000799777"/>
    </source>
</evidence>
<comment type="caution">
    <text evidence="2">The sequence shown here is derived from an EMBL/GenBank/DDBJ whole genome shotgun (WGS) entry which is preliminary data.</text>
</comment>
<protein>
    <submittedName>
        <fullName evidence="2">Uncharacterized protein</fullName>
    </submittedName>
</protein>
<dbReference type="AlphaFoldDB" id="A0A9P4H6N4"/>